<accession>A0ABP8B4F2</accession>
<evidence type="ECO:0000256" key="5">
    <source>
        <dbReference type="ARBA" id="ARBA00041564"/>
    </source>
</evidence>
<organism evidence="7 8">
    <name type="scientific">Streptosporangium oxazolinicum</name>
    <dbReference type="NCBI Taxonomy" id="909287"/>
    <lineage>
        <taxon>Bacteria</taxon>
        <taxon>Bacillati</taxon>
        <taxon>Actinomycetota</taxon>
        <taxon>Actinomycetes</taxon>
        <taxon>Streptosporangiales</taxon>
        <taxon>Streptosporangiaceae</taxon>
        <taxon>Streptosporangium</taxon>
    </lineage>
</organism>
<dbReference type="InterPro" id="IPR015890">
    <property type="entry name" value="Chorismate_C"/>
</dbReference>
<dbReference type="PANTHER" id="PTHR42839">
    <property type="entry name" value="ISOCHORISMATE SYNTHASE ENTC"/>
    <property type="match status" value="1"/>
</dbReference>
<dbReference type="RefSeq" id="WP_344920202.1">
    <property type="nucleotide sequence ID" value="NZ_BAABAQ010000009.1"/>
</dbReference>
<dbReference type="EC" id="5.4.4.2" evidence="3"/>
<evidence type="ECO:0000256" key="1">
    <source>
        <dbReference type="ARBA" id="ARBA00000799"/>
    </source>
</evidence>
<dbReference type="SUPFAM" id="SSF56322">
    <property type="entry name" value="ADC synthase"/>
    <property type="match status" value="1"/>
</dbReference>
<evidence type="ECO:0000256" key="3">
    <source>
        <dbReference type="ARBA" id="ARBA00012824"/>
    </source>
</evidence>
<dbReference type="Gene3D" id="3.60.120.10">
    <property type="entry name" value="Anthranilate synthase"/>
    <property type="match status" value="1"/>
</dbReference>
<feature type="domain" description="Chorismate-utilising enzyme C-terminal" evidence="6">
    <location>
        <begin position="115"/>
        <end position="367"/>
    </location>
</feature>
<evidence type="ECO:0000256" key="2">
    <source>
        <dbReference type="ARBA" id="ARBA00005297"/>
    </source>
</evidence>
<proteinExistence type="inferred from homology"/>
<protein>
    <recommendedName>
        <fullName evidence="3">isochorismate synthase</fullName>
        <ecNumber evidence="3">5.4.4.2</ecNumber>
    </recommendedName>
    <alternativeName>
        <fullName evidence="5">Isochorismate mutase</fullName>
    </alternativeName>
</protein>
<evidence type="ECO:0000259" key="6">
    <source>
        <dbReference type="Pfam" id="PF00425"/>
    </source>
</evidence>
<evidence type="ECO:0000313" key="7">
    <source>
        <dbReference type="EMBL" id="GAA4197873.1"/>
    </source>
</evidence>
<reference evidence="8" key="1">
    <citation type="journal article" date="2019" name="Int. J. Syst. Evol. Microbiol.">
        <title>The Global Catalogue of Microorganisms (GCM) 10K type strain sequencing project: providing services to taxonomists for standard genome sequencing and annotation.</title>
        <authorList>
            <consortium name="The Broad Institute Genomics Platform"/>
            <consortium name="The Broad Institute Genome Sequencing Center for Infectious Disease"/>
            <person name="Wu L."/>
            <person name="Ma J."/>
        </authorList>
    </citation>
    <scope>NUCLEOTIDE SEQUENCE [LARGE SCALE GENOMIC DNA]</scope>
    <source>
        <strain evidence="8">JCM 17388</strain>
    </source>
</reference>
<keyword evidence="4" id="KW-0413">Isomerase</keyword>
<dbReference type="EMBL" id="BAABAQ010000009">
    <property type="protein sequence ID" value="GAA4197873.1"/>
    <property type="molecule type" value="Genomic_DNA"/>
</dbReference>
<dbReference type="NCBIfam" id="TIGR00543">
    <property type="entry name" value="isochor_syn"/>
    <property type="match status" value="1"/>
</dbReference>
<dbReference type="InterPro" id="IPR005801">
    <property type="entry name" value="ADC_synthase"/>
</dbReference>
<dbReference type="Pfam" id="PF00425">
    <property type="entry name" value="Chorismate_bind"/>
    <property type="match status" value="1"/>
</dbReference>
<evidence type="ECO:0000313" key="8">
    <source>
        <dbReference type="Proteomes" id="UP001501251"/>
    </source>
</evidence>
<gene>
    <name evidence="7" type="primary">dhbC_2</name>
    <name evidence="7" type="ORF">GCM10022252_47380</name>
</gene>
<dbReference type="InterPro" id="IPR004561">
    <property type="entry name" value="IsoChor_synthase"/>
</dbReference>
<sequence>MTIAYEAVSATELLDEYRPGSSSIFSSPRHTLLAGGVADVVAPAWTMRELAERVREHRDLVLGAIPFDDPASARLVTPVRARWADPFVFVPGEPPPHEGPRPPWRITPVPTPSGHLEGVRRVLELLGTGAVEKVVLARSLKLTRPEPVDVAAMVRRLAVRDPHGHVFAVDLPGGRTLVGASPELLVSRDGPAVVANPLAGSAARSADPVEDRRRAAALLCSAKEQHEHAVVVQGVAAALAPHCRALSVPAEPSLICTSTMWHLSSRITGRLADPRTTALDLAVALHPTPAVCGTPTLAARAAIADIEPFDRGFYTGMVGWCDASGDGEWAVAIRCAEVTAGGVRLFAGGGIVTGSVPEEELAETSAKFRTLLQALGLAPDLDVDLDLDLDADTVSGMEAVAATGEKPGRGAGRGQV</sequence>
<comment type="caution">
    <text evidence="7">The sequence shown here is derived from an EMBL/GenBank/DDBJ whole genome shotgun (WGS) entry which is preliminary data.</text>
</comment>
<dbReference type="Proteomes" id="UP001501251">
    <property type="component" value="Unassembled WGS sequence"/>
</dbReference>
<name>A0ABP8B4F2_9ACTN</name>
<comment type="catalytic activity">
    <reaction evidence="1">
        <text>chorismate = isochorismate</text>
        <dbReference type="Rhea" id="RHEA:18985"/>
        <dbReference type="ChEBI" id="CHEBI:29748"/>
        <dbReference type="ChEBI" id="CHEBI:29780"/>
        <dbReference type="EC" id="5.4.4.2"/>
    </reaction>
</comment>
<comment type="similarity">
    <text evidence="2">Belongs to the isochorismate synthase family.</text>
</comment>
<dbReference type="PANTHER" id="PTHR42839:SF2">
    <property type="entry name" value="ISOCHORISMATE SYNTHASE ENTC"/>
    <property type="match status" value="1"/>
</dbReference>
<evidence type="ECO:0000256" key="4">
    <source>
        <dbReference type="ARBA" id="ARBA00023235"/>
    </source>
</evidence>
<keyword evidence="8" id="KW-1185">Reference proteome</keyword>